<organism evidence="1 2">
    <name type="scientific">Colletotrichum costaricense</name>
    <dbReference type="NCBI Taxonomy" id="1209916"/>
    <lineage>
        <taxon>Eukaryota</taxon>
        <taxon>Fungi</taxon>
        <taxon>Dikarya</taxon>
        <taxon>Ascomycota</taxon>
        <taxon>Pezizomycotina</taxon>
        <taxon>Sordariomycetes</taxon>
        <taxon>Hypocreomycetidae</taxon>
        <taxon>Glomerellales</taxon>
        <taxon>Glomerellaceae</taxon>
        <taxon>Colletotrichum</taxon>
        <taxon>Colletotrichum acutatum species complex</taxon>
    </lineage>
</organism>
<protein>
    <submittedName>
        <fullName evidence="1">Uncharacterized protein</fullName>
    </submittedName>
</protein>
<evidence type="ECO:0000313" key="2">
    <source>
        <dbReference type="Proteomes" id="UP001240678"/>
    </source>
</evidence>
<gene>
    <name evidence="1" type="ORF">CCOS01_02867</name>
</gene>
<dbReference type="Proteomes" id="UP001240678">
    <property type="component" value="Unassembled WGS sequence"/>
</dbReference>
<comment type="caution">
    <text evidence="1">The sequence shown here is derived from an EMBL/GenBank/DDBJ whole genome shotgun (WGS) entry which is preliminary data.</text>
</comment>
<accession>A0AAI9Z416</accession>
<dbReference type="GeneID" id="85334601"/>
<dbReference type="EMBL" id="MOOE01000003">
    <property type="protein sequence ID" value="KAK1534115.1"/>
    <property type="molecule type" value="Genomic_DNA"/>
</dbReference>
<proteinExistence type="predicted"/>
<name>A0AAI9Z416_9PEZI</name>
<dbReference type="RefSeq" id="XP_060317319.1">
    <property type="nucleotide sequence ID" value="XM_060451054.1"/>
</dbReference>
<evidence type="ECO:0000313" key="1">
    <source>
        <dbReference type="EMBL" id="KAK1534115.1"/>
    </source>
</evidence>
<dbReference type="AlphaFoldDB" id="A0AAI9Z416"/>
<keyword evidence="2" id="KW-1185">Reference proteome</keyword>
<sequence length="36" mass="4140">MCSRDPHFSHFNTVSTDSCFDGRQVPRAKVRAKWDG</sequence>
<reference evidence="1 2" key="1">
    <citation type="submission" date="2016-10" db="EMBL/GenBank/DDBJ databases">
        <title>The genome sequence of Colletotrichum fioriniae PJ7.</title>
        <authorList>
            <person name="Baroncelli R."/>
        </authorList>
    </citation>
    <scope>NUCLEOTIDE SEQUENCE [LARGE SCALE GENOMIC DNA]</scope>
    <source>
        <strain evidence="1 2">IMI 309622</strain>
    </source>
</reference>